<organism evidence="2 3">
    <name type="scientific">Marinobacterium iners DSM 11526</name>
    <dbReference type="NCBI Taxonomy" id="1122198"/>
    <lineage>
        <taxon>Bacteria</taxon>
        <taxon>Pseudomonadati</taxon>
        <taxon>Pseudomonadota</taxon>
        <taxon>Gammaproteobacteria</taxon>
        <taxon>Oceanospirillales</taxon>
        <taxon>Oceanospirillaceae</taxon>
        <taxon>Marinobacterium</taxon>
    </lineage>
</organism>
<dbReference type="Gene3D" id="2.30.130.30">
    <property type="entry name" value="Hypothetical protein"/>
    <property type="match status" value="1"/>
</dbReference>
<protein>
    <submittedName>
        <fullName evidence="2">Uncharacterized protein</fullName>
    </submittedName>
</protein>
<evidence type="ECO:0000313" key="2">
    <source>
        <dbReference type="EMBL" id="SEA22776.1"/>
    </source>
</evidence>
<dbReference type="EMBL" id="FNRJ01000002">
    <property type="protein sequence ID" value="SEA22776.1"/>
    <property type="molecule type" value="Genomic_DNA"/>
</dbReference>
<evidence type="ECO:0000256" key="1">
    <source>
        <dbReference type="SAM" id="Phobius"/>
    </source>
</evidence>
<name>A0A1H3ZG80_9GAMM</name>
<feature type="transmembrane region" description="Helical" evidence="1">
    <location>
        <begin position="81"/>
        <end position="99"/>
    </location>
</feature>
<keyword evidence="3" id="KW-1185">Reference proteome</keyword>
<reference evidence="3" key="1">
    <citation type="submission" date="2016-10" db="EMBL/GenBank/DDBJ databases">
        <authorList>
            <person name="Varghese N."/>
            <person name="Submissions S."/>
        </authorList>
    </citation>
    <scope>NUCLEOTIDE SEQUENCE [LARGE SCALE GENOMIC DNA]</scope>
    <source>
        <strain evidence="3">DSM 11526</strain>
    </source>
</reference>
<dbReference type="STRING" id="1122198.SAMN02745729_10231"/>
<dbReference type="AlphaFoldDB" id="A0A1H3ZG80"/>
<dbReference type="InterPro" id="IPR015947">
    <property type="entry name" value="PUA-like_sf"/>
</dbReference>
<dbReference type="Proteomes" id="UP000242469">
    <property type="component" value="Unassembled WGS sequence"/>
</dbReference>
<keyword evidence="1" id="KW-0472">Membrane</keyword>
<accession>A0A1H3ZG80</accession>
<feature type="transmembrane region" description="Helical" evidence="1">
    <location>
        <begin position="49"/>
        <end position="69"/>
    </location>
</feature>
<keyword evidence="1" id="KW-0812">Transmembrane</keyword>
<proteinExistence type="predicted"/>
<dbReference type="SUPFAM" id="SSF88697">
    <property type="entry name" value="PUA domain-like"/>
    <property type="match status" value="1"/>
</dbReference>
<keyword evidence="1" id="KW-1133">Transmembrane helix</keyword>
<gene>
    <name evidence="2" type="ORF">SAMN02745729_10231</name>
</gene>
<evidence type="ECO:0000313" key="3">
    <source>
        <dbReference type="Proteomes" id="UP000242469"/>
    </source>
</evidence>
<sequence>MSVCATLCSSRSGGEGGDIPGASDEARIKQVITLVAVTNMVLAGLPVKMGVVVVVSMALEAWMAFTIARAVGIKVNAVSDIWKYFGLFAGTVVGVASLVDVKGPFTADQLAVHEEKHCVPSSRYSHADYKWNHAWVLEDVMPLLCPVSYRHKSGAVIWVELDDVAREEIALQLGLDTPDNVEGLDLSNNESEGMIMKAKTASKNTNCTDRSTASYQVPMASDGSIFCPVLCARNNQYTVGVKGDEKRFSEYEEALDYLREMQVAKWRRPNQSGNWGIVSAVGWVVSQEDA</sequence>